<dbReference type="Proteomes" id="UP000887579">
    <property type="component" value="Unplaced"/>
</dbReference>
<sequence length="330" mass="36792">MPPECPSLPGLASLLNPLKFKNTSEYMPETTLTFSSNSQSSPSAPSPLSSSVRTSRCRVCKGCQSQPCGICCFCKDSVPFGGPGIKKQTCIERKCVVLLENRFQKPIKKTLKLKVKENKDKNELPKKPKRVYKRRSLLPKPRQATVSLSDEHVSEIKEENASNNQANNLPKDFDHSHPQTPVPNLSLSLTSSAAASKSDQSPEIQRYINPSKSLIQIPQLKSGCQSDPLPESTVSNNNKNQTEFKQSNFNNKIIPNSSSMNCHLETMHQHPNSSNYCFSNGSMQISYRRIRYLKFSNNFDFGSSNALSEKCDPFIPPSYSGREEVILQAL</sequence>
<accession>A0AC34G5U6</accession>
<reference evidence="2" key="1">
    <citation type="submission" date="2022-11" db="UniProtKB">
        <authorList>
            <consortium name="WormBaseParasite"/>
        </authorList>
    </citation>
    <scope>IDENTIFICATION</scope>
</reference>
<evidence type="ECO:0000313" key="2">
    <source>
        <dbReference type="WBParaSite" id="ES5_v2.g25043.t1"/>
    </source>
</evidence>
<proteinExistence type="predicted"/>
<protein>
    <submittedName>
        <fullName evidence="2">CXXC-type domain-containing protein</fullName>
    </submittedName>
</protein>
<dbReference type="WBParaSite" id="ES5_v2.g25043.t1">
    <property type="protein sequence ID" value="ES5_v2.g25043.t1"/>
    <property type="gene ID" value="ES5_v2.g25043"/>
</dbReference>
<organism evidence="1 2">
    <name type="scientific">Panagrolaimus sp. ES5</name>
    <dbReference type="NCBI Taxonomy" id="591445"/>
    <lineage>
        <taxon>Eukaryota</taxon>
        <taxon>Metazoa</taxon>
        <taxon>Ecdysozoa</taxon>
        <taxon>Nematoda</taxon>
        <taxon>Chromadorea</taxon>
        <taxon>Rhabditida</taxon>
        <taxon>Tylenchina</taxon>
        <taxon>Panagrolaimomorpha</taxon>
        <taxon>Panagrolaimoidea</taxon>
        <taxon>Panagrolaimidae</taxon>
        <taxon>Panagrolaimus</taxon>
    </lineage>
</organism>
<evidence type="ECO:0000313" key="1">
    <source>
        <dbReference type="Proteomes" id="UP000887579"/>
    </source>
</evidence>
<name>A0AC34G5U6_9BILA</name>